<evidence type="ECO:0000256" key="8">
    <source>
        <dbReference type="SAM" id="Phobius"/>
    </source>
</evidence>
<sequence>MSPASAPRALTPAATIVIVLAGIGAGTLIGALVPTAAGVPDGVLLVVVALAIAITLLDVPLASFGRAVLDRRLLGAVLLLNLAIAPLLAYVLSRILVNDPDLQAGLLLMLLAPGVGLVATFLRRAGGAVEALLALAPLLLVLQAITVPAFMLLFTATENFIALDGSRLPLFVLAGIVAPAALVTVLQMLGLRAPRLGGALRRASVLTAPATAVAAGVVAAVLIPRAGERVALLEAVAPLLGVYLIVLAPVSILIGTAFGLPISQVRSVAFSGAARNGLLVLPVALAFPDGFTVVALVVVLGIAIDVVGLGIYRLVVPSVTAQSRSVLTPD</sequence>
<dbReference type="Gene3D" id="1.20.1530.20">
    <property type="match status" value="1"/>
</dbReference>
<keyword evidence="3" id="KW-0813">Transport</keyword>
<keyword evidence="10" id="KW-1185">Reference proteome</keyword>
<dbReference type="OrthoDB" id="3254016at2"/>
<comment type="caution">
    <text evidence="9">The sequence shown here is derived from an EMBL/GenBank/DDBJ whole genome shotgun (WGS) entry which is preliminary data.</text>
</comment>
<dbReference type="GO" id="GO:0015105">
    <property type="term" value="F:arsenite transmembrane transporter activity"/>
    <property type="evidence" value="ECO:0007669"/>
    <property type="project" value="TreeGrafter"/>
</dbReference>
<dbReference type="GO" id="GO:0005886">
    <property type="term" value="C:plasma membrane"/>
    <property type="evidence" value="ECO:0007669"/>
    <property type="project" value="UniProtKB-SubCell"/>
</dbReference>
<evidence type="ECO:0000313" key="10">
    <source>
        <dbReference type="Proteomes" id="UP000552883"/>
    </source>
</evidence>
<feature type="transmembrane region" description="Helical" evidence="8">
    <location>
        <begin position="43"/>
        <end position="61"/>
    </location>
</feature>
<dbReference type="InterPro" id="IPR038770">
    <property type="entry name" value="Na+/solute_symporter_sf"/>
</dbReference>
<keyword evidence="4" id="KW-1003">Cell membrane</keyword>
<dbReference type="EMBL" id="JACHBS010000001">
    <property type="protein sequence ID" value="MBB5617500.1"/>
    <property type="molecule type" value="Genomic_DNA"/>
</dbReference>
<dbReference type="GO" id="GO:0015297">
    <property type="term" value="F:antiporter activity"/>
    <property type="evidence" value="ECO:0007669"/>
    <property type="project" value="InterPro"/>
</dbReference>
<evidence type="ECO:0000256" key="5">
    <source>
        <dbReference type="ARBA" id="ARBA00022692"/>
    </source>
</evidence>
<organism evidence="9 10">
    <name type="scientific">Microcella frigidaquae</name>
    <dbReference type="NCBI Taxonomy" id="424758"/>
    <lineage>
        <taxon>Bacteria</taxon>
        <taxon>Bacillati</taxon>
        <taxon>Actinomycetota</taxon>
        <taxon>Actinomycetes</taxon>
        <taxon>Micrococcales</taxon>
        <taxon>Microbacteriaceae</taxon>
        <taxon>Microcella</taxon>
    </lineage>
</organism>
<keyword evidence="6 8" id="KW-1133">Transmembrane helix</keyword>
<feature type="transmembrane region" description="Helical" evidence="8">
    <location>
        <begin position="293"/>
        <end position="315"/>
    </location>
</feature>
<dbReference type="PANTHER" id="PTHR43057:SF1">
    <property type="entry name" value="ARSENICAL-RESISTANCE PROTEIN 3"/>
    <property type="match status" value="1"/>
</dbReference>
<reference evidence="9 10" key="1">
    <citation type="submission" date="2020-08" db="EMBL/GenBank/DDBJ databases">
        <title>Sequencing the genomes of 1000 actinobacteria strains.</title>
        <authorList>
            <person name="Klenk H.-P."/>
        </authorList>
    </citation>
    <scope>NUCLEOTIDE SEQUENCE [LARGE SCALE GENOMIC DNA]</scope>
    <source>
        <strain evidence="9 10">DSM 23889</strain>
    </source>
</reference>
<feature type="transmembrane region" description="Helical" evidence="8">
    <location>
        <begin position="168"/>
        <end position="191"/>
    </location>
</feature>
<feature type="transmembrane region" description="Helical" evidence="8">
    <location>
        <begin position="235"/>
        <end position="260"/>
    </location>
</feature>
<dbReference type="InterPro" id="IPR004706">
    <property type="entry name" value="Arsenical-R_Acr3"/>
</dbReference>
<dbReference type="Proteomes" id="UP000552883">
    <property type="component" value="Unassembled WGS sequence"/>
</dbReference>
<accession>A0A840X542</accession>
<dbReference type="GO" id="GO:0015104">
    <property type="term" value="F:antimonite transmembrane transporter activity"/>
    <property type="evidence" value="ECO:0007669"/>
    <property type="project" value="TreeGrafter"/>
</dbReference>
<evidence type="ECO:0000256" key="2">
    <source>
        <dbReference type="ARBA" id="ARBA00010110"/>
    </source>
</evidence>
<evidence type="ECO:0000256" key="7">
    <source>
        <dbReference type="ARBA" id="ARBA00023136"/>
    </source>
</evidence>
<dbReference type="PANTHER" id="PTHR43057">
    <property type="entry name" value="ARSENITE EFFLUX TRANSPORTER"/>
    <property type="match status" value="1"/>
</dbReference>
<dbReference type="RefSeq" id="WP_153982650.1">
    <property type="nucleotide sequence ID" value="NZ_BAAANZ010000012.1"/>
</dbReference>
<feature type="transmembrane region" description="Helical" evidence="8">
    <location>
        <begin position="134"/>
        <end position="156"/>
    </location>
</feature>
<feature type="transmembrane region" description="Helical" evidence="8">
    <location>
        <begin position="12"/>
        <end position="37"/>
    </location>
</feature>
<keyword evidence="5 8" id="KW-0812">Transmembrane</keyword>
<feature type="transmembrane region" description="Helical" evidence="8">
    <location>
        <begin position="73"/>
        <end position="92"/>
    </location>
</feature>
<dbReference type="AlphaFoldDB" id="A0A840X542"/>
<gene>
    <name evidence="9" type="ORF">BJ959_000996</name>
</gene>
<name>A0A840X542_9MICO</name>
<keyword evidence="7 8" id="KW-0472">Membrane</keyword>
<feature type="transmembrane region" description="Helical" evidence="8">
    <location>
        <begin position="104"/>
        <end position="122"/>
    </location>
</feature>
<evidence type="ECO:0000256" key="6">
    <source>
        <dbReference type="ARBA" id="ARBA00022989"/>
    </source>
</evidence>
<evidence type="ECO:0000256" key="3">
    <source>
        <dbReference type="ARBA" id="ARBA00022448"/>
    </source>
</evidence>
<evidence type="ECO:0000313" key="9">
    <source>
        <dbReference type="EMBL" id="MBB5617500.1"/>
    </source>
</evidence>
<dbReference type="InterPro" id="IPR002657">
    <property type="entry name" value="BilAc:Na_symport/Acr3"/>
</dbReference>
<evidence type="ECO:0000256" key="1">
    <source>
        <dbReference type="ARBA" id="ARBA00004651"/>
    </source>
</evidence>
<comment type="subcellular location">
    <subcellularLocation>
        <location evidence="1">Cell membrane</location>
        <topology evidence="1">Multi-pass membrane protein</topology>
    </subcellularLocation>
</comment>
<evidence type="ECO:0000256" key="4">
    <source>
        <dbReference type="ARBA" id="ARBA00022475"/>
    </source>
</evidence>
<dbReference type="Pfam" id="PF01758">
    <property type="entry name" value="SBF"/>
    <property type="match status" value="1"/>
</dbReference>
<comment type="similarity">
    <text evidence="2">Belongs to the arsenical resistance-3 (ACR3) (TC 2.A.59) family.</text>
</comment>
<proteinExistence type="inferred from homology"/>
<feature type="transmembrane region" description="Helical" evidence="8">
    <location>
        <begin position="203"/>
        <end position="223"/>
    </location>
</feature>
<protein>
    <submittedName>
        <fullName evidence="9">ACR3 family arsenite efflux pump ArsB</fullName>
    </submittedName>
</protein>